<evidence type="ECO:0000256" key="2">
    <source>
        <dbReference type="ARBA" id="ARBA00008000"/>
    </source>
</evidence>
<evidence type="ECO:0000259" key="11">
    <source>
        <dbReference type="PROSITE" id="PS51379"/>
    </source>
</evidence>
<reference evidence="13 14" key="1">
    <citation type="journal article" date="2014" name="Genome Announc.">
        <title>Draft genome sequences of eight enterohepatic helicobacter species isolated from both laboratory and wild rodents.</title>
        <authorList>
            <person name="Sheh A."/>
            <person name="Shen Z."/>
            <person name="Fox J.G."/>
        </authorList>
    </citation>
    <scope>NUCLEOTIDE SEQUENCE [LARGE SCALE GENOMIC DNA]</scope>
    <source>
        <strain evidence="13 14">ATCC 700114</strain>
    </source>
</reference>
<accession>A0A4U8S9A5</accession>
<dbReference type="Pfam" id="PF13183">
    <property type="entry name" value="Fer4_8"/>
    <property type="match status" value="1"/>
</dbReference>
<dbReference type="Proteomes" id="UP000029878">
    <property type="component" value="Unassembled WGS sequence"/>
</dbReference>
<organism evidence="13 14">
    <name type="scientific">Helicobacter trogontum</name>
    <dbReference type="NCBI Taxonomy" id="50960"/>
    <lineage>
        <taxon>Bacteria</taxon>
        <taxon>Pseudomonadati</taxon>
        <taxon>Campylobacterota</taxon>
        <taxon>Epsilonproteobacteria</taxon>
        <taxon>Campylobacterales</taxon>
        <taxon>Helicobacteraceae</taxon>
        <taxon>Helicobacter</taxon>
    </lineage>
</organism>
<dbReference type="InterPro" id="IPR036318">
    <property type="entry name" value="FAD-bd_PCMH-like_sf"/>
</dbReference>
<dbReference type="InterPro" id="IPR016164">
    <property type="entry name" value="FAD-linked_Oxase-like_C"/>
</dbReference>
<keyword evidence="4" id="KW-0479">Metal-binding</keyword>
<dbReference type="InterPro" id="IPR017900">
    <property type="entry name" value="4Fe4S_Fe_S_CS"/>
</dbReference>
<feature type="domain" description="4Fe-4S ferredoxin-type" evidence="11">
    <location>
        <begin position="524"/>
        <end position="555"/>
    </location>
</feature>
<keyword evidence="6" id="KW-0809">Transit peptide</keyword>
<dbReference type="InterPro" id="IPR006094">
    <property type="entry name" value="Oxid_FAD_bind_N"/>
</dbReference>
<keyword evidence="8" id="KW-0408">Iron</keyword>
<dbReference type="InterPro" id="IPR017896">
    <property type="entry name" value="4Fe4S_Fe-S-bd"/>
</dbReference>
<dbReference type="Gene3D" id="1.10.1060.10">
    <property type="entry name" value="Alpha-helical ferredoxin"/>
    <property type="match status" value="1"/>
</dbReference>
<dbReference type="InterPro" id="IPR004113">
    <property type="entry name" value="FAD-bd_oxidored_4_C"/>
</dbReference>
<dbReference type="Pfam" id="PF01565">
    <property type="entry name" value="FAD_binding_4"/>
    <property type="match status" value="1"/>
</dbReference>
<evidence type="ECO:0000313" key="14">
    <source>
        <dbReference type="Proteomes" id="UP000029878"/>
    </source>
</evidence>
<dbReference type="InterPro" id="IPR016169">
    <property type="entry name" value="FAD-bd_PCMH_sub2"/>
</dbReference>
<dbReference type="InterPro" id="IPR016171">
    <property type="entry name" value="Vanillyl_alc_oxidase_C-sub2"/>
</dbReference>
<evidence type="ECO:0000313" key="13">
    <source>
        <dbReference type="EMBL" id="TLD82535.1"/>
    </source>
</evidence>
<dbReference type="Gene3D" id="3.30.43.10">
    <property type="entry name" value="Uridine Diphospho-n-acetylenolpyruvylglucosamine Reductase, domain 2"/>
    <property type="match status" value="1"/>
</dbReference>
<keyword evidence="9" id="KW-0411">Iron-sulfur</keyword>
<comment type="cofactor">
    <cofactor evidence="1">
        <name>FAD</name>
        <dbReference type="ChEBI" id="CHEBI:57692"/>
    </cofactor>
</comment>
<dbReference type="EC" id="1.1.2.4" evidence="10"/>
<dbReference type="SUPFAM" id="SSF55103">
    <property type="entry name" value="FAD-linked oxidases, C-terminal domain"/>
    <property type="match status" value="1"/>
</dbReference>
<dbReference type="GO" id="GO:1903457">
    <property type="term" value="P:lactate catabolic process"/>
    <property type="evidence" value="ECO:0007669"/>
    <property type="project" value="TreeGrafter"/>
</dbReference>
<keyword evidence="7" id="KW-0560">Oxidoreductase</keyword>
<evidence type="ECO:0000256" key="3">
    <source>
        <dbReference type="ARBA" id="ARBA00022630"/>
    </source>
</evidence>
<evidence type="ECO:0000256" key="4">
    <source>
        <dbReference type="ARBA" id="ARBA00022723"/>
    </source>
</evidence>
<evidence type="ECO:0000256" key="8">
    <source>
        <dbReference type="ARBA" id="ARBA00023004"/>
    </source>
</evidence>
<dbReference type="GO" id="GO:0004458">
    <property type="term" value="F:D-lactate dehydrogenase (cytochrome) activity"/>
    <property type="evidence" value="ECO:0007669"/>
    <property type="project" value="UniProtKB-EC"/>
</dbReference>
<dbReference type="RefSeq" id="WP_104696513.1">
    <property type="nucleotide sequence ID" value="NZ_FZNG01000032.1"/>
</dbReference>
<dbReference type="SUPFAM" id="SSF46548">
    <property type="entry name" value="alpha-helical ferredoxin"/>
    <property type="match status" value="1"/>
</dbReference>
<dbReference type="PROSITE" id="PS00198">
    <property type="entry name" value="4FE4S_FER_1"/>
    <property type="match status" value="2"/>
</dbReference>
<dbReference type="SUPFAM" id="SSF56176">
    <property type="entry name" value="FAD-binding/transporter-associated domain-like"/>
    <property type="match status" value="1"/>
</dbReference>
<dbReference type="GO" id="GO:0046872">
    <property type="term" value="F:metal ion binding"/>
    <property type="evidence" value="ECO:0007669"/>
    <property type="project" value="UniProtKB-KW"/>
</dbReference>
<proteinExistence type="inferred from homology"/>
<dbReference type="InterPro" id="IPR016167">
    <property type="entry name" value="FAD-bd_PCMH_sub1"/>
</dbReference>
<dbReference type="PANTHER" id="PTHR11748">
    <property type="entry name" value="D-LACTATE DEHYDROGENASE"/>
    <property type="match status" value="1"/>
</dbReference>
<feature type="domain" description="FAD-binding PCMH-type" evidence="12">
    <location>
        <begin position="34"/>
        <end position="260"/>
    </location>
</feature>
<dbReference type="Pfam" id="PF02913">
    <property type="entry name" value="FAD-oxidase_C"/>
    <property type="match status" value="1"/>
</dbReference>
<dbReference type="PROSITE" id="PS51387">
    <property type="entry name" value="FAD_PCMH"/>
    <property type="match status" value="1"/>
</dbReference>
<dbReference type="InterPro" id="IPR009051">
    <property type="entry name" value="Helical_ferredxn"/>
</dbReference>
<dbReference type="InterPro" id="IPR016166">
    <property type="entry name" value="FAD-bd_PCMH"/>
</dbReference>
<dbReference type="OrthoDB" id="9811557at2"/>
<protein>
    <recommendedName>
        <fullName evidence="10">D-lactate dehydrogenase (cytochrome)</fullName>
        <ecNumber evidence="10">1.1.2.4</ecNumber>
    </recommendedName>
</protein>
<dbReference type="EMBL" id="JRPL02000019">
    <property type="protein sequence ID" value="TLD82535.1"/>
    <property type="molecule type" value="Genomic_DNA"/>
</dbReference>
<dbReference type="PANTHER" id="PTHR11748:SF111">
    <property type="entry name" value="D-LACTATE DEHYDROGENASE, MITOCHONDRIAL-RELATED"/>
    <property type="match status" value="1"/>
</dbReference>
<evidence type="ECO:0000256" key="6">
    <source>
        <dbReference type="ARBA" id="ARBA00022946"/>
    </source>
</evidence>
<dbReference type="AlphaFoldDB" id="A0A4U8S9A5"/>
<comment type="similarity">
    <text evidence="2">Belongs to the FAD-binding oxidoreductase/transferase type 4 family.</text>
</comment>
<evidence type="ECO:0000256" key="10">
    <source>
        <dbReference type="ARBA" id="ARBA00038897"/>
    </source>
</evidence>
<dbReference type="GO" id="GO:0008720">
    <property type="term" value="F:D-lactate dehydrogenase (NAD+) activity"/>
    <property type="evidence" value="ECO:0007669"/>
    <property type="project" value="TreeGrafter"/>
</dbReference>
<dbReference type="Gene3D" id="1.10.45.10">
    <property type="entry name" value="Vanillyl-alcohol Oxidase, Chain A, domain 4"/>
    <property type="match status" value="1"/>
</dbReference>
<dbReference type="Gene3D" id="3.30.465.10">
    <property type="match status" value="1"/>
</dbReference>
<sequence>MITQFIDECKSFMSERVYDRYIERFAYGIDASCYRYIPKLVLKPRDENEVQKIILLSQKYHIPLTFRASGTSLSGQACSDSVLVVCMKHWDSIEVKEDSIICGCGVIGVEANNSLKPLGKKIGPDPATINNASIGGIFSNNSSGMCCGVKQNSYQTIKSIRVIMHDGFLLDTADKTSVDEFIKTHPAMVHEIISLREEIMADSALCSEIKRKFAIKNTTGYGLNSFVDFDNICDILNHIFIGAEGTLGFISRVEYYSVEDFKYKACALLFYEDLVTASHAIEILANNDDIVSAAEIMDYACLKSIISLQGIPRELERIKEGNCCILIQLESNDMQSLQSRIDFIRTQLETIPTLFDIRFSFDKKEQDSWWKIRKGILPLSVANKRKGSTVITEDICFEIKNFARGIEGLIELFKTYEFDGIVFGHALSGNVHFIITPLLDDEKEVENFAKFMDSMAKLVVSLKGSTKAEHGTGRMVAPFVELEWGAKAYAINKRIKKIFDPHNLFNPDVIICDDPNIHIKNLKPTHSIDEFMDSCMECGFCEKVCPSKEITLSPRQRIAVYREIQRLESKNNKTQSEIEELQSLKQDYKYYGVQTCATCSMCYMICPLEIDTAKIATNINNAHAKGIGVARSISNNLGTAIKFAKFGVKMANAAQALLGRENTKNMSLYLNKKIGTPIIPVSMPKSNAYKLENRENGSEENVVYFTSCLNRIFAPNTKDARSIQEVFESLCNKAKINCYYPKNISKMCCGKAFKDFSLKDKTLNPIYQSLQEIKQEFSGKKYVVVCDHSACSGEIIAKLRESDEFCDMKFQDVSEFVWTNIIPRLNIQPLSEDVGLYMVCSSKKYGFSEYLKSIAQACTKGATIEHLQTHCCGFAGNKGFSTPELNNSALDGLGSYFATQNLKRAYSSSSTCEIGLSDKTNIQWQHIIYLLDEVSGYNRL</sequence>
<evidence type="ECO:0000256" key="9">
    <source>
        <dbReference type="ARBA" id="ARBA00023014"/>
    </source>
</evidence>
<name>A0A4U8S9A5_9HELI</name>
<evidence type="ECO:0000256" key="7">
    <source>
        <dbReference type="ARBA" id="ARBA00023002"/>
    </source>
</evidence>
<dbReference type="GO" id="GO:0071949">
    <property type="term" value="F:FAD binding"/>
    <property type="evidence" value="ECO:0007669"/>
    <property type="project" value="InterPro"/>
</dbReference>
<evidence type="ECO:0000259" key="12">
    <source>
        <dbReference type="PROSITE" id="PS51387"/>
    </source>
</evidence>
<gene>
    <name evidence="13" type="ORF">LS81_007680</name>
</gene>
<keyword evidence="5" id="KW-0274">FAD</keyword>
<comment type="caution">
    <text evidence="13">The sequence shown here is derived from an EMBL/GenBank/DDBJ whole genome shotgun (WGS) entry which is preliminary data.</text>
</comment>
<dbReference type="GO" id="GO:0051536">
    <property type="term" value="F:iron-sulfur cluster binding"/>
    <property type="evidence" value="ECO:0007669"/>
    <property type="project" value="UniProtKB-KW"/>
</dbReference>
<evidence type="ECO:0000256" key="1">
    <source>
        <dbReference type="ARBA" id="ARBA00001974"/>
    </source>
</evidence>
<keyword evidence="3" id="KW-0285">Flavoprotein</keyword>
<dbReference type="Gene3D" id="3.30.70.2740">
    <property type="match status" value="1"/>
</dbReference>
<dbReference type="PROSITE" id="PS51379">
    <property type="entry name" value="4FE4S_FER_2"/>
    <property type="match status" value="1"/>
</dbReference>
<evidence type="ECO:0000256" key="5">
    <source>
        <dbReference type="ARBA" id="ARBA00022827"/>
    </source>
</evidence>